<dbReference type="PANTHER" id="PTHR43465">
    <property type="entry name" value="DUF1680 DOMAIN PROTEIN (AFU_ORTHOLOGUE AFUA_1G08910)"/>
    <property type="match status" value="1"/>
</dbReference>
<reference evidence="4" key="1">
    <citation type="submission" date="2017-02" db="EMBL/GenBank/DDBJ databases">
        <authorList>
            <person name="Varghese N."/>
            <person name="Submissions S."/>
        </authorList>
    </citation>
    <scope>NUCLEOTIDE SEQUENCE [LARGE SCALE GENOMIC DNA]</scope>
    <source>
        <strain evidence="4">DSM 15739</strain>
    </source>
</reference>
<dbReference type="EMBL" id="FUWO01000002">
    <property type="protein sequence ID" value="SJZ32414.1"/>
    <property type="molecule type" value="Genomic_DNA"/>
</dbReference>
<evidence type="ECO:0000313" key="3">
    <source>
        <dbReference type="EMBL" id="SJZ32414.1"/>
    </source>
</evidence>
<dbReference type="InterPro" id="IPR012878">
    <property type="entry name" value="Beta-AFase-like_GH127_cat"/>
</dbReference>
<dbReference type="RefSeq" id="WP_078755155.1">
    <property type="nucleotide sequence ID" value="NZ_FUWO01000002.1"/>
</dbReference>
<feature type="domain" description="Non-reducing end beta-L-arabinofuranosidase-like GH127 catalytic" evidence="1">
    <location>
        <begin position="9"/>
        <end position="433"/>
    </location>
</feature>
<feature type="domain" description="Non-reducing end beta-L-arabinofuranosidase-like GH127 C-terminal" evidence="2">
    <location>
        <begin position="535"/>
        <end position="641"/>
    </location>
</feature>
<dbReference type="GO" id="GO:0005975">
    <property type="term" value="P:carbohydrate metabolic process"/>
    <property type="evidence" value="ECO:0007669"/>
    <property type="project" value="InterPro"/>
</dbReference>
<evidence type="ECO:0000259" key="1">
    <source>
        <dbReference type="Pfam" id="PF07944"/>
    </source>
</evidence>
<proteinExistence type="predicted"/>
<gene>
    <name evidence="3" type="ORF">SAMN02746011_00299</name>
</gene>
<dbReference type="OrthoDB" id="9757939at2"/>
<dbReference type="SUPFAM" id="SSF48208">
    <property type="entry name" value="Six-hairpin glycosidases"/>
    <property type="match status" value="1"/>
</dbReference>
<dbReference type="PANTHER" id="PTHR43465:SF2">
    <property type="entry name" value="DUF1680 DOMAIN PROTEIN (AFU_ORTHOLOGUE AFUA_1G08910)"/>
    <property type="match status" value="1"/>
</dbReference>
<dbReference type="AlphaFoldDB" id="A0A1T4JQH9"/>
<evidence type="ECO:0008006" key="5">
    <source>
        <dbReference type="Google" id="ProtNLM"/>
    </source>
</evidence>
<dbReference type="Pfam" id="PF07944">
    <property type="entry name" value="Beta-AFase-like_GH127_cat"/>
    <property type="match status" value="1"/>
</dbReference>
<keyword evidence="4" id="KW-1185">Reference proteome</keyword>
<dbReference type="Pfam" id="PF20737">
    <property type="entry name" value="Glyco_hydro127C"/>
    <property type="match status" value="1"/>
</dbReference>
<dbReference type="STRING" id="1121925.SAMN02746011_00299"/>
<sequence>MLKEVDIKNIEIMDSFWKNMQEKVKSITLPYQFEVLNDSVKVNVEAERKDENLPSGKSHAIKNLLITAGLVDGDHFGWVFQDTDVYKWIESVSYFLMMKRDKELENKVDLIVDIIEKAQEKDGYINTYYQCRSPHLRYRELYRSHELYCAGHLIEAAIAYDQATNKNKLLKIAIKFAENIKRNFGRESEQLQIADGHQEIEIALVKLYEYTSDESYLELAKFFIDIRGENINAFQEEVNRLYEENLSNDKPKINVFYHQAHKKPENQTEAVGHAVRLLYMTIAMAKIVQNDMSAPLYDACLVLWKNIVKYKMYITGGVGSTVHGEAFTGKYDLPNDTMYCETCASIALINFALELFKLNPKTEYLEVIEKTLYNTIIASISTDGKHFFYVNPLEVEPVSCHYNPSKGHVKLKRPDWLGCACCPPNFTRTIGALGKFIASYSDDINYLNLLIPSKIKYFNGDLELKKKAEHPKYYLKFNGKNTVVKVYLPNWLHKLKVEVIQGNYLGIDNGFMVFETKEGTIEVNFDGKEEIIANVANPYVVADAHKVAIQKGPFIYCAEEIDNEKSLHRYLIELSKIEEASEQEQSEYKKICLNAKKLKIWQCEELYQYLSVAPEYEDAKLTMIPYFLWGNRNENEMRIWFNYL</sequence>
<dbReference type="InterPro" id="IPR049049">
    <property type="entry name" value="Beta-AFase-like_GH127_C"/>
</dbReference>
<accession>A0A1T4JQH9</accession>
<evidence type="ECO:0000259" key="2">
    <source>
        <dbReference type="Pfam" id="PF20737"/>
    </source>
</evidence>
<dbReference type="InterPro" id="IPR008928">
    <property type="entry name" value="6-hairpin_glycosidase_sf"/>
</dbReference>
<protein>
    <recommendedName>
        <fullName evidence="5">DUF1680 family protein</fullName>
    </recommendedName>
</protein>
<evidence type="ECO:0000313" key="4">
    <source>
        <dbReference type="Proteomes" id="UP000189941"/>
    </source>
</evidence>
<dbReference type="Proteomes" id="UP000189941">
    <property type="component" value="Unassembled WGS sequence"/>
</dbReference>
<dbReference type="InterPro" id="IPR049174">
    <property type="entry name" value="Beta-AFase-like"/>
</dbReference>
<organism evidence="3 4">
    <name type="scientific">Globicatella sulfidifaciens DSM 15739</name>
    <dbReference type="NCBI Taxonomy" id="1121925"/>
    <lineage>
        <taxon>Bacteria</taxon>
        <taxon>Bacillati</taxon>
        <taxon>Bacillota</taxon>
        <taxon>Bacilli</taxon>
        <taxon>Lactobacillales</taxon>
        <taxon>Aerococcaceae</taxon>
        <taxon>Globicatella</taxon>
    </lineage>
</organism>
<name>A0A1T4JQH9_9LACT</name>